<dbReference type="SUPFAM" id="SSF48173">
    <property type="entry name" value="Cryptochrome/photolyase FAD-binding domain"/>
    <property type="match status" value="1"/>
</dbReference>
<comment type="similarity">
    <text evidence="1 7">Belongs to the DNA photolyase class-1 family.</text>
</comment>
<keyword evidence="11" id="KW-1185">Reference proteome</keyword>
<reference evidence="10 11" key="1">
    <citation type="submission" date="2017-06" db="EMBL/GenBank/DDBJ databases">
        <title>Azoarcus.</title>
        <authorList>
            <person name="Woo J.-H."/>
            <person name="Kim H.-S."/>
        </authorList>
    </citation>
    <scope>NUCLEOTIDE SEQUENCE [LARGE SCALE GENOMIC DNA]</scope>
    <source>
        <strain evidence="10 11">TSPY31</strain>
    </source>
</reference>
<feature type="region of interest" description="Disordered" evidence="8">
    <location>
        <begin position="167"/>
        <end position="198"/>
    </location>
</feature>
<dbReference type="Proteomes" id="UP000244930">
    <property type="component" value="Chromosome"/>
</dbReference>
<dbReference type="Pfam" id="PF00875">
    <property type="entry name" value="DNA_photolyase"/>
    <property type="match status" value="1"/>
</dbReference>
<feature type="compositionally biased region" description="Basic and acidic residues" evidence="8">
    <location>
        <begin position="407"/>
        <end position="422"/>
    </location>
</feature>
<organism evidence="10 11">
    <name type="scientific">Parazoarcus communis</name>
    <dbReference type="NCBI Taxonomy" id="41977"/>
    <lineage>
        <taxon>Bacteria</taxon>
        <taxon>Pseudomonadati</taxon>
        <taxon>Pseudomonadota</taxon>
        <taxon>Betaproteobacteria</taxon>
        <taxon>Rhodocyclales</taxon>
        <taxon>Zoogloeaceae</taxon>
        <taxon>Parazoarcus</taxon>
    </lineage>
</organism>
<dbReference type="GO" id="GO:0003904">
    <property type="term" value="F:deoxyribodipyrimidine photo-lyase activity"/>
    <property type="evidence" value="ECO:0007669"/>
    <property type="project" value="TreeGrafter"/>
</dbReference>
<dbReference type="Gene3D" id="3.40.50.620">
    <property type="entry name" value="HUPs"/>
    <property type="match status" value="1"/>
</dbReference>
<feature type="region of interest" description="Disordered" evidence="8">
    <location>
        <begin position="404"/>
        <end position="429"/>
    </location>
</feature>
<dbReference type="Pfam" id="PF03441">
    <property type="entry name" value="FAD_binding_7"/>
    <property type="match status" value="1"/>
</dbReference>
<dbReference type="RefSeq" id="WP_108950814.1">
    <property type="nucleotide sequence ID" value="NZ_CP022187.1"/>
</dbReference>
<dbReference type="Gene3D" id="1.10.579.10">
    <property type="entry name" value="DNA Cyclobutane Dipyrimidine Photolyase, subunit A, domain 3"/>
    <property type="match status" value="1"/>
</dbReference>
<keyword evidence="10" id="KW-0456">Lyase</keyword>
<evidence type="ECO:0000256" key="4">
    <source>
        <dbReference type="ARBA" id="ARBA00022827"/>
    </source>
</evidence>
<evidence type="ECO:0000256" key="8">
    <source>
        <dbReference type="SAM" id="MobiDB-lite"/>
    </source>
</evidence>
<evidence type="ECO:0000256" key="5">
    <source>
        <dbReference type="ARBA" id="ARBA00022991"/>
    </source>
</evidence>
<dbReference type="InterPro" id="IPR014729">
    <property type="entry name" value="Rossmann-like_a/b/a_fold"/>
</dbReference>
<dbReference type="GO" id="GO:0003677">
    <property type="term" value="F:DNA binding"/>
    <property type="evidence" value="ECO:0007669"/>
    <property type="project" value="TreeGrafter"/>
</dbReference>
<dbReference type="KEGG" id="acom:CEW83_19315"/>
<evidence type="ECO:0000256" key="2">
    <source>
        <dbReference type="ARBA" id="ARBA00017881"/>
    </source>
</evidence>
<feature type="binding site" evidence="6">
    <location>
        <position position="232"/>
    </location>
    <ligand>
        <name>FAD</name>
        <dbReference type="ChEBI" id="CHEBI:57692"/>
    </ligand>
</feature>
<dbReference type="PANTHER" id="PTHR11455">
    <property type="entry name" value="CRYPTOCHROME"/>
    <property type="match status" value="1"/>
</dbReference>
<dbReference type="InterPro" id="IPR005101">
    <property type="entry name" value="Cryptochr/Photolyase_FAD-bd"/>
</dbReference>
<feature type="binding site" evidence="6">
    <location>
        <begin position="381"/>
        <end position="383"/>
    </location>
    <ligand>
        <name>FAD</name>
        <dbReference type="ChEBI" id="CHEBI:57692"/>
    </ligand>
</feature>
<dbReference type="InterPro" id="IPR002081">
    <property type="entry name" value="Cryptochrome/DNA_photolyase_1"/>
</dbReference>
<sequence>MTAIIYWFRNDLRLHDNPAFEKACCLAEQSRCELVPVYCHATEQTTRWGFPRIGLHRRHFVSTAVAGLSEAITAAGSHLIELTGPCAEALPALARSLGAERIVCETIAAPEEEDEVAALRQSDIMVDEAWQSTLLEPGTLPFVRKDLPDVFTEFRRAVEKAAIRPRRPLPGRDRLPPLPTGLMPYRSNTSIRSVTPDPRSAFPCTRPEFHGSESAAIAHLRSYMARRLPHSYKSTRNKLAGIDDSSKFSPWLAVGALSAPQIHAHLVTFEAKHGASESSYWLWFELLWRDYFRLLQRKYGRRLFRASGLKGNASPPHDTSAFERWRCGQTGHALIDAGMRELAATGYISNRMRQIVASYLIHELGCDWRAGAAWFESCLIDFDICSNQGNWLYIAGYGTDPRGGRRFNPDKQAAEHDPDGNYRARWSAP</sequence>
<dbReference type="EMBL" id="CP022187">
    <property type="protein sequence ID" value="AWI77115.1"/>
    <property type="molecule type" value="Genomic_DNA"/>
</dbReference>
<dbReference type="GO" id="GO:0071949">
    <property type="term" value="F:FAD binding"/>
    <property type="evidence" value="ECO:0007669"/>
    <property type="project" value="TreeGrafter"/>
</dbReference>
<keyword evidence="4 6" id="KW-0274">FAD</keyword>
<dbReference type="PRINTS" id="PR00147">
    <property type="entry name" value="DNAPHOTLYASE"/>
</dbReference>
<evidence type="ECO:0000256" key="6">
    <source>
        <dbReference type="PIRSR" id="PIRSR602081-1"/>
    </source>
</evidence>
<accession>A0A2U8GXE1</accession>
<comment type="cofactor">
    <cofactor evidence="6 7">
        <name>FAD</name>
        <dbReference type="ChEBI" id="CHEBI:57692"/>
    </cofactor>
    <text evidence="6 7">Binds 1 FAD per subunit.</text>
</comment>
<dbReference type="GO" id="GO:0000719">
    <property type="term" value="P:photoreactive repair"/>
    <property type="evidence" value="ECO:0007669"/>
    <property type="project" value="TreeGrafter"/>
</dbReference>
<dbReference type="NCBIfam" id="TIGR02765">
    <property type="entry name" value="crypto_DASH"/>
    <property type="match status" value="1"/>
</dbReference>
<feature type="binding site" evidence="6">
    <location>
        <begin position="285"/>
        <end position="292"/>
    </location>
    <ligand>
        <name>FAD</name>
        <dbReference type="ChEBI" id="CHEBI:57692"/>
    </ligand>
</feature>
<evidence type="ECO:0000256" key="7">
    <source>
        <dbReference type="RuleBase" id="RU367151"/>
    </source>
</evidence>
<evidence type="ECO:0000256" key="1">
    <source>
        <dbReference type="ARBA" id="ARBA00005862"/>
    </source>
</evidence>
<feature type="binding site" evidence="6">
    <location>
        <begin position="245"/>
        <end position="249"/>
    </location>
    <ligand>
        <name>FAD</name>
        <dbReference type="ChEBI" id="CHEBI:57692"/>
    </ligand>
</feature>
<dbReference type="SUPFAM" id="SSF52425">
    <property type="entry name" value="Cryptochrome/photolyase, N-terminal domain"/>
    <property type="match status" value="1"/>
</dbReference>
<gene>
    <name evidence="10" type="ORF">CEW83_19315</name>
</gene>
<dbReference type="AlphaFoldDB" id="A0A2U8GXE1"/>
<dbReference type="PANTHER" id="PTHR11455:SF22">
    <property type="entry name" value="CRYPTOCHROME DASH"/>
    <property type="match status" value="1"/>
</dbReference>
<feature type="domain" description="Photolyase/cryptochrome alpha/beta" evidence="9">
    <location>
        <begin position="2"/>
        <end position="134"/>
    </location>
</feature>
<keyword evidence="3 6" id="KW-0285">Flavoprotein</keyword>
<dbReference type="InterPro" id="IPR006050">
    <property type="entry name" value="DNA_photolyase_N"/>
</dbReference>
<dbReference type="InterPro" id="IPR036155">
    <property type="entry name" value="Crypto/Photolyase_N_sf"/>
</dbReference>
<comment type="function">
    <text evidence="7">May have a photoreceptor function.</text>
</comment>
<dbReference type="PROSITE" id="PS51645">
    <property type="entry name" value="PHR_CRY_ALPHA_BETA"/>
    <property type="match status" value="1"/>
</dbReference>
<proteinExistence type="inferred from homology"/>
<dbReference type="Gene3D" id="1.25.40.80">
    <property type="match status" value="1"/>
</dbReference>
<evidence type="ECO:0000256" key="3">
    <source>
        <dbReference type="ARBA" id="ARBA00022630"/>
    </source>
</evidence>
<dbReference type="InterPro" id="IPR014133">
    <property type="entry name" value="Cry_DASH"/>
</dbReference>
<comment type="cofactor">
    <cofactor evidence="7">
        <name>(6R)-5,10-methylene-5,6,7,8-tetrahydrofolate</name>
        <dbReference type="ChEBI" id="CHEBI:15636"/>
    </cofactor>
    <text evidence="7">Binds 1 5,10-methenyltetrahydrofolate (MTHF) per subunit.</text>
</comment>
<keyword evidence="5 7" id="KW-0157">Chromophore</keyword>
<evidence type="ECO:0000313" key="10">
    <source>
        <dbReference type="EMBL" id="AWI77115.1"/>
    </source>
</evidence>
<evidence type="ECO:0000259" key="9">
    <source>
        <dbReference type="PROSITE" id="PS51645"/>
    </source>
</evidence>
<protein>
    <recommendedName>
        <fullName evidence="2 7">Cryptochrome DASH</fullName>
    </recommendedName>
</protein>
<evidence type="ECO:0000313" key="11">
    <source>
        <dbReference type="Proteomes" id="UP000244930"/>
    </source>
</evidence>
<name>A0A2U8GXE1_9RHOO</name>
<dbReference type="InterPro" id="IPR036134">
    <property type="entry name" value="Crypto/Photolyase_FAD-like_sf"/>
</dbReference>